<gene>
    <name evidence="2" type="ORF">N7476_011527</name>
</gene>
<protein>
    <submittedName>
        <fullName evidence="2">Uncharacterized protein</fullName>
    </submittedName>
</protein>
<dbReference type="Proteomes" id="UP001147746">
    <property type="component" value="Unassembled WGS sequence"/>
</dbReference>
<reference evidence="2" key="2">
    <citation type="journal article" date="2023" name="IMA Fungus">
        <title>Comparative genomic study of the Penicillium genus elucidates a diverse pangenome and 15 lateral gene transfer events.</title>
        <authorList>
            <person name="Petersen C."/>
            <person name="Sorensen T."/>
            <person name="Nielsen M.R."/>
            <person name="Sondergaard T.E."/>
            <person name="Sorensen J.L."/>
            <person name="Fitzpatrick D.A."/>
            <person name="Frisvad J.C."/>
            <person name="Nielsen K.L."/>
        </authorList>
    </citation>
    <scope>NUCLEOTIDE SEQUENCE</scope>
    <source>
        <strain evidence="2">IBT 21472</strain>
    </source>
</reference>
<feature type="compositionally biased region" description="Polar residues" evidence="1">
    <location>
        <begin position="107"/>
        <end position="122"/>
    </location>
</feature>
<accession>A0A9W9PMR6</accession>
<comment type="caution">
    <text evidence="2">The sequence shown here is derived from an EMBL/GenBank/DDBJ whole genome shotgun (WGS) entry which is preliminary data.</text>
</comment>
<feature type="region of interest" description="Disordered" evidence="1">
    <location>
        <begin position="100"/>
        <end position="145"/>
    </location>
</feature>
<organism evidence="2 3">
    <name type="scientific">Penicillium atrosanguineum</name>
    <dbReference type="NCBI Taxonomy" id="1132637"/>
    <lineage>
        <taxon>Eukaryota</taxon>
        <taxon>Fungi</taxon>
        <taxon>Dikarya</taxon>
        <taxon>Ascomycota</taxon>
        <taxon>Pezizomycotina</taxon>
        <taxon>Eurotiomycetes</taxon>
        <taxon>Eurotiomycetidae</taxon>
        <taxon>Eurotiales</taxon>
        <taxon>Aspergillaceae</taxon>
        <taxon>Penicillium</taxon>
    </lineage>
</organism>
<dbReference type="EMBL" id="JAPZBO010000010">
    <property type="protein sequence ID" value="KAJ5299970.1"/>
    <property type="molecule type" value="Genomic_DNA"/>
</dbReference>
<reference evidence="2" key="1">
    <citation type="submission" date="2022-12" db="EMBL/GenBank/DDBJ databases">
        <authorList>
            <person name="Petersen C."/>
        </authorList>
    </citation>
    <scope>NUCLEOTIDE SEQUENCE</scope>
    <source>
        <strain evidence="2">IBT 21472</strain>
    </source>
</reference>
<feature type="compositionally biased region" description="Basic and acidic residues" evidence="1">
    <location>
        <begin position="135"/>
        <end position="145"/>
    </location>
</feature>
<evidence type="ECO:0000313" key="2">
    <source>
        <dbReference type="EMBL" id="KAJ5299970.1"/>
    </source>
</evidence>
<dbReference type="AlphaFoldDB" id="A0A9W9PMR6"/>
<proteinExistence type="predicted"/>
<name>A0A9W9PMR6_9EURO</name>
<keyword evidence="3" id="KW-1185">Reference proteome</keyword>
<evidence type="ECO:0000256" key="1">
    <source>
        <dbReference type="SAM" id="MobiDB-lite"/>
    </source>
</evidence>
<sequence>MPDAVSIKSRPHLDTVKRQLLQDPDWATVCAARPLEIAFTPAEEIEQFGKRRKLNDRDRKRLSAAHGHYSLSSLATLCRNGRDASPRKVDSDQIKIRIDGRPAGLHSGSQGKNTSVPSSQSMLLDRETSQISHSSAREEESFRPEYARVARSSRLTLQPSYNQPMLEKSLAGRYRTSAFDVTEPLDNIISGTALDYRTLSCSPATTLVASPAPSISHVLPDREDFSWLPNSQHFNDSSSPKSGRLHATSLRGFNVNRSSYPNSPAHLFRDVSTTDSLPDPVRLYGQLINIRNHDIVETL</sequence>
<evidence type="ECO:0000313" key="3">
    <source>
        <dbReference type="Proteomes" id="UP001147746"/>
    </source>
</evidence>